<evidence type="ECO:0000313" key="2">
    <source>
        <dbReference type="EMBL" id="CAB4130569.1"/>
    </source>
</evidence>
<gene>
    <name evidence="2" type="ORF">UFOVP124_13</name>
</gene>
<dbReference type="CDD" id="cd16403">
    <property type="entry name" value="ParB_N_like_MT"/>
    <property type="match status" value="1"/>
</dbReference>
<organism evidence="2">
    <name type="scientific">uncultured Caudovirales phage</name>
    <dbReference type="NCBI Taxonomy" id="2100421"/>
    <lineage>
        <taxon>Viruses</taxon>
        <taxon>Duplodnaviria</taxon>
        <taxon>Heunggongvirae</taxon>
        <taxon>Uroviricota</taxon>
        <taxon>Caudoviricetes</taxon>
        <taxon>Peduoviridae</taxon>
        <taxon>Maltschvirus</taxon>
        <taxon>Maltschvirus maltsch</taxon>
    </lineage>
</organism>
<sequence length="206" mass="22564">MAKAKIKQTLTVEHVPIDSVHLDPANVRKHPDRNLAAIKASLARFGQQKPIVIDGDGIVRAGNGTLEAARALGWETIAAVRSTLAGSEATAYAIADNRTAELAAWDYQGLAETIKALEQDEFDISCLGWEDYELEPMLAAEWKPPAVEEMPSNEDGGEKPHTISFSVESWETISQAINTRRSQHGSKKISDEQALELICVDYIDSH</sequence>
<proteinExistence type="predicted"/>
<dbReference type="SMART" id="SM00470">
    <property type="entry name" value="ParB"/>
    <property type="match status" value="1"/>
</dbReference>
<dbReference type="EMBL" id="LR796250">
    <property type="protein sequence ID" value="CAB4130569.1"/>
    <property type="molecule type" value="Genomic_DNA"/>
</dbReference>
<evidence type="ECO:0000259" key="1">
    <source>
        <dbReference type="SMART" id="SM00470"/>
    </source>
</evidence>
<feature type="domain" description="ParB-like N-terminal" evidence="1">
    <location>
        <begin position="13"/>
        <end position="98"/>
    </location>
</feature>
<name>A0A6J5LFY7_9CAUD</name>
<dbReference type="InterPro" id="IPR036086">
    <property type="entry name" value="ParB/Sulfiredoxin_sf"/>
</dbReference>
<dbReference type="SUPFAM" id="SSF110849">
    <property type="entry name" value="ParB/Sulfiredoxin"/>
    <property type="match status" value="1"/>
</dbReference>
<accession>A0A6J5LFY7</accession>
<reference evidence="2" key="1">
    <citation type="submission" date="2020-04" db="EMBL/GenBank/DDBJ databases">
        <authorList>
            <person name="Chiriac C."/>
            <person name="Salcher M."/>
            <person name="Ghai R."/>
            <person name="Kavagutti S V."/>
        </authorList>
    </citation>
    <scope>NUCLEOTIDE SEQUENCE</scope>
</reference>
<dbReference type="InterPro" id="IPR003115">
    <property type="entry name" value="ParB_N"/>
</dbReference>
<protein>
    <submittedName>
        <fullName evidence="2">ParB/Sulfiredoxin</fullName>
    </submittedName>
</protein>
<dbReference type="Gene3D" id="3.90.1530.10">
    <property type="entry name" value="Conserved hypothetical protein from pyrococcus furiosus pfu- 392566-001, ParB domain"/>
    <property type="match status" value="1"/>
</dbReference>